<reference evidence="6" key="1">
    <citation type="submission" date="2012-06" db="EMBL/GenBank/DDBJ databases">
        <title>The genome sequence of Coniosporium apollinis CBS 100218.</title>
        <authorList>
            <consortium name="The Broad Institute Genome Sequencing Platform"/>
            <person name="Cuomo C."/>
            <person name="Gorbushina A."/>
            <person name="Noack S."/>
            <person name="Walker B."/>
            <person name="Young S.K."/>
            <person name="Zeng Q."/>
            <person name="Gargeya S."/>
            <person name="Fitzgerald M."/>
            <person name="Haas B."/>
            <person name="Abouelleil A."/>
            <person name="Alvarado L."/>
            <person name="Arachchi H.M."/>
            <person name="Berlin A.M."/>
            <person name="Chapman S.B."/>
            <person name="Goldberg J."/>
            <person name="Griggs A."/>
            <person name="Gujja S."/>
            <person name="Hansen M."/>
            <person name="Howarth C."/>
            <person name="Imamovic A."/>
            <person name="Larimer J."/>
            <person name="McCowan C."/>
            <person name="Montmayeur A."/>
            <person name="Murphy C."/>
            <person name="Neiman D."/>
            <person name="Pearson M."/>
            <person name="Priest M."/>
            <person name="Roberts A."/>
            <person name="Saif S."/>
            <person name="Shea T."/>
            <person name="Sisk P."/>
            <person name="Sykes S."/>
            <person name="Wortman J."/>
            <person name="Nusbaum C."/>
            <person name="Birren B."/>
        </authorList>
    </citation>
    <scope>NUCLEOTIDE SEQUENCE [LARGE SCALE GENOMIC DNA]</scope>
    <source>
        <strain evidence="6">CBS 100218</strain>
    </source>
</reference>
<dbReference type="GeneID" id="19901570"/>
<evidence type="ECO:0000313" key="5">
    <source>
        <dbReference type="EMBL" id="EON65024.1"/>
    </source>
</evidence>
<keyword evidence="6" id="KW-1185">Reference proteome</keyword>
<dbReference type="EMBL" id="JH767571">
    <property type="protein sequence ID" value="EON65024.1"/>
    <property type="molecule type" value="Genomic_DNA"/>
</dbReference>
<protein>
    <recommendedName>
        <fullName evidence="7">Cytochrome c oxidase-assembly factor COX23, mitochondrial</fullName>
    </recommendedName>
</protein>
<dbReference type="HOGENOM" id="CLU_157422_0_0_1"/>
<dbReference type="RefSeq" id="XP_007780341.1">
    <property type="nucleotide sequence ID" value="XM_007782151.1"/>
</dbReference>
<evidence type="ECO:0008006" key="7">
    <source>
        <dbReference type="Google" id="ProtNLM"/>
    </source>
</evidence>
<accession>R7YT68</accession>
<dbReference type="Proteomes" id="UP000016924">
    <property type="component" value="Unassembled WGS sequence"/>
</dbReference>
<dbReference type="InterPro" id="IPR051040">
    <property type="entry name" value="COX23"/>
</dbReference>
<dbReference type="STRING" id="1168221.R7YT68"/>
<evidence type="ECO:0000256" key="4">
    <source>
        <dbReference type="ARBA" id="ARBA00023157"/>
    </source>
</evidence>
<proteinExistence type="predicted"/>
<sequence>MSKEEATESPWTEKAASQFDGKQYSQYFDPCQEAAARSMRCLHRNGGDRDMCSDYFQAYRDCKKQWLEDRREAKRKEGKSWFS</sequence>
<evidence type="ECO:0000256" key="2">
    <source>
        <dbReference type="ARBA" id="ARBA00004569"/>
    </source>
</evidence>
<dbReference type="eggNOG" id="KOG4618">
    <property type="taxonomic scope" value="Eukaryota"/>
</dbReference>
<dbReference type="AlphaFoldDB" id="R7YT68"/>
<dbReference type="PANTHER" id="PTHR46811">
    <property type="entry name" value="COILED-COIL-HELIX-COILED-COIL-HELIX DOMAIN-CONTAINING PROTEIN 7"/>
    <property type="match status" value="1"/>
</dbReference>
<dbReference type="GO" id="GO:0005758">
    <property type="term" value="C:mitochondrial intermembrane space"/>
    <property type="evidence" value="ECO:0007669"/>
    <property type="project" value="UniProtKB-SubCell"/>
</dbReference>
<dbReference type="PROSITE" id="PS51808">
    <property type="entry name" value="CHCH"/>
    <property type="match status" value="1"/>
</dbReference>
<keyword evidence="4" id="KW-1015">Disulfide bond</keyword>
<gene>
    <name evidence="5" type="ORF">W97_04259</name>
</gene>
<evidence type="ECO:0000313" key="6">
    <source>
        <dbReference type="Proteomes" id="UP000016924"/>
    </source>
</evidence>
<dbReference type="PANTHER" id="PTHR46811:SF1">
    <property type="entry name" value="COILED-COIL-HELIX-COILED-COIL-HELIX DOMAIN-CONTAINING PROTEIN 7"/>
    <property type="match status" value="1"/>
</dbReference>
<evidence type="ECO:0000256" key="3">
    <source>
        <dbReference type="ARBA" id="ARBA00023128"/>
    </source>
</evidence>
<dbReference type="Gene3D" id="1.10.287.1130">
    <property type="entry name" value="CytochromE C oxidase copper chaperone"/>
    <property type="match status" value="1"/>
</dbReference>
<name>R7YT68_CONA1</name>
<dbReference type="OMA" id="GGDRDMC"/>
<dbReference type="SUPFAM" id="SSF47072">
    <property type="entry name" value="Cysteine alpha-hairpin motif"/>
    <property type="match status" value="1"/>
</dbReference>
<evidence type="ECO:0000256" key="1">
    <source>
        <dbReference type="ARBA" id="ARBA00003875"/>
    </source>
</evidence>
<comment type="subcellular location">
    <subcellularLocation>
        <location evidence="2">Mitochondrion intermembrane space</location>
    </subcellularLocation>
</comment>
<dbReference type="OrthoDB" id="9971592at2759"/>
<dbReference type="InterPro" id="IPR009069">
    <property type="entry name" value="Cys_alpha_HP_mot_SF"/>
</dbReference>
<comment type="function">
    <text evidence="1">Required for the assembly of cytochrome c oxidase.</text>
</comment>
<dbReference type="GO" id="GO:0033108">
    <property type="term" value="P:mitochondrial respiratory chain complex assembly"/>
    <property type="evidence" value="ECO:0007669"/>
    <property type="project" value="TreeGrafter"/>
</dbReference>
<keyword evidence="3" id="KW-0496">Mitochondrion</keyword>
<organism evidence="5 6">
    <name type="scientific">Coniosporium apollinis (strain CBS 100218)</name>
    <name type="common">Rock-inhabiting black yeast</name>
    <dbReference type="NCBI Taxonomy" id="1168221"/>
    <lineage>
        <taxon>Eukaryota</taxon>
        <taxon>Fungi</taxon>
        <taxon>Dikarya</taxon>
        <taxon>Ascomycota</taxon>
        <taxon>Pezizomycotina</taxon>
        <taxon>Dothideomycetes</taxon>
        <taxon>Dothideomycetes incertae sedis</taxon>
        <taxon>Coniosporium</taxon>
    </lineage>
</organism>